<dbReference type="AlphaFoldDB" id="A0A414G0C4"/>
<dbReference type="InterPro" id="IPR021683">
    <property type="entry name" value="DUF3267"/>
</dbReference>
<accession>A0A414G0C4</accession>
<dbReference type="Pfam" id="PF11667">
    <property type="entry name" value="DUF3267"/>
    <property type="match status" value="1"/>
</dbReference>
<name>A0A414G0C4_9ACTN</name>
<feature type="region of interest" description="Disordered" evidence="1">
    <location>
        <begin position="217"/>
        <end position="266"/>
    </location>
</feature>
<dbReference type="Proteomes" id="UP000286050">
    <property type="component" value="Unassembled WGS sequence"/>
</dbReference>
<keyword evidence="2" id="KW-1133">Transmembrane helix</keyword>
<feature type="transmembrane region" description="Helical" evidence="2">
    <location>
        <begin position="139"/>
        <end position="160"/>
    </location>
</feature>
<evidence type="ECO:0000256" key="2">
    <source>
        <dbReference type="SAM" id="Phobius"/>
    </source>
</evidence>
<evidence type="ECO:0000256" key="1">
    <source>
        <dbReference type="SAM" id="MobiDB-lite"/>
    </source>
</evidence>
<protein>
    <submittedName>
        <fullName evidence="3">DUF3267 domain-containing protein</fullName>
    </submittedName>
</protein>
<organism evidence="3 4">
    <name type="scientific">Collinsella intestinalis</name>
    <dbReference type="NCBI Taxonomy" id="147207"/>
    <lineage>
        <taxon>Bacteria</taxon>
        <taxon>Bacillati</taxon>
        <taxon>Actinomycetota</taxon>
        <taxon>Coriobacteriia</taxon>
        <taxon>Coriobacteriales</taxon>
        <taxon>Coriobacteriaceae</taxon>
        <taxon>Collinsella</taxon>
    </lineage>
</organism>
<gene>
    <name evidence="3" type="ORF">DW787_02110</name>
</gene>
<keyword evidence="2" id="KW-0472">Membrane</keyword>
<comment type="caution">
    <text evidence="3">The sequence shown here is derived from an EMBL/GenBank/DDBJ whole genome shotgun (WGS) entry which is preliminary data.</text>
</comment>
<feature type="transmembrane region" description="Helical" evidence="2">
    <location>
        <begin position="82"/>
        <end position="105"/>
    </location>
</feature>
<evidence type="ECO:0000313" key="4">
    <source>
        <dbReference type="Proteomes" id="UP000286050"/>
    </source>
</evidence>
<evidence type="ECO:0000313" key="3">
    <source>
        <dbReference type="EMBL" id="RHD57651.1"/>
    </source>
</evidence>
<sequence>MRKIADIHVFEDEGFLTRMRSLSATVLVAGVLAAILWALAMVALREFFDAPVTPFELGAVLGSLGDRLMGVEDTGRGVDIRWWISLVVAIPATFAIHELVHALFFRHYAPPGAQITFGSNLKMGMIYASAEGVVYPRDAYLVIALAPSVIVTLLVIVLGIGFRWPLWTIVVATAHLSGCTGDWGYVRAIRSDPTIAYCEDTAWGVSFYGAPCRLQPRRVSPSDARVTPRAADADGSHGPGSSALPRPAKSDRGTSGFSVVEGGKRL</sequence>
<feature type="transmembrane region" description="Helical" evidence="2">
    <location>
        <begin position="21"/>
        <end position="44"/>
    </location>
</feature>
<keyword evidence="2" id="KW-0812">Transmembrane</keyword>
<proteinExistence type="predicted"/>
<dbReference type="EMBL" id="QSJI01000001">
    <property type="protein sequence ID" value="RHD57651.1"/>
    <property type="molecule type" value="Genomic_DNA"/>
</dbReference>
<reference evidence="3 4" key="1">
    <citation type="submission" date="2018-08" db="EMBL/GenBank/DDBJ databases">
        <title>A genome reference for cultivated species of the human gut microbiota.</title>
        <authorList>
            <person name="Zou Y."/>
            <person name="Xue W."/>
            <person name="Luo G."/>
        </authorList>
    </citation>
    <scope>NUCLEOTIDE SEQUENCE [LARGE SCALE GENOMIC DNA]</scope>
    <source>
        <strain evidence="3 4">AM30-5LB</strain>
    </source>
</reference>